<dbReference type="Pfam" id="PF12937">
    <property type="entry name" value="F-box-like"/>
    <property type="match status" value="1"/>
</dbReference>
<dbReference type="Gene3D" id="1.20.1280.50">
    <property type="match status" value="1"/>
</dbReference>
<dbReference type="InterPro" id="IPR001810">
    <property type="entry name" value="F-box_dom"/>
</dbReference>
<name>A0A6A5ZKK6_9PLEO</name>
<sequence>MKRQRDEDNHDERPTKLVRVAAVDRISQLSDELLLRIFSFTSVPTLLLSQRVSKRFSRIAIDSELWKAAYYRRFVLPRASRIPGIKDAGASDQLLYSSKVSKWLDEESLVRRGTKTNWKQQYRLRHNWSLGQCEVSEIVVAERPPEPPLLVILQHGMIFTADSIGGLRVWDSKQEREFIASTPLVDVDTDTPKLPTSIAIDSQEGVHENKRVVMGFEDGSFTVFAVDKAAGEVNSLFNHPSSSNGTLSAVAYCSPYLLTMTEDQLLSLYAFEDDLVTSTLAPPRLLYSLLSHTVWPPVSLSIRTNVASVTASIAYALPTYLSGWTVGIQEMRLTHEGELLESRLATAADQSYRSIAGLNSMSSPSTRAPSPSPGVHGAREPRLASPSRGKPTSLSYSHPYLLVAHPDNTLTLYLVKSSSSALSIGPGSRLWGHTSSVSGAHVGMRGKAVSVSRLGDELRVWDLEGGMASLAARKRATSGGELSVRVQPARSYADVGLRHALEQGFDDTTVSQGWVGFDEQNVIVLREKGEGSQALFVYDFT</sequence>
<dbReference type="PROSITE" id="PS50181">
    <property type="entry name" value="FBOX"/>
    <property type="match status" value="1"/>
</dbReference>
<dbReference type="InterPro" id="IPR036322">
    <property type="entry name" value="WD40_repeat_dom_sf"/>
</dbReference>
<evidence type="ECO:0000313" key="3">
    <source>
        <dbReference type="EMBL" id="KAF2118978.1"/>
    </source>
</evidence>
<dbReference type="OrthoDB" id="3219396at2759"/>
<dbReference type="Pfam" id="PF25499">
    <property type="entry name" value="Beta-prop_pof12"/>
    <property type="match status" value="1"/>
</dbReference>
<evidence type="ECO:0000256" key="1">
    <source>
        <dbReference type="SAM" id="MobiDB-lite"/>
    </source>
</evidence>
<protein>
    <recommendedName>
        <fullName evidence="2">F-box domain-containing protein</fullName>
    </recommendedName>
</protein>
<accession>A0A6A5ZKK6</accession>
<dbReference type="InterPro" id="IPR015943">
    <property type="entry name" value="WD40/YVTN_repeat-like_dom_sf"/>
</dbReference>
<evidence type="ECO:0000259" key="2">
    <source>
        <dbReference type="PROSITE" id="PS50181"/>
    </source>
</evidence>
<gene>
    <name evidence="3" type="ORF">BDV96DRAFT_487206</name>
</gene>
<dbReference type="SUPFAM" id="SSF81383">
    <property type="entry name" value="F-box domain"/>
    <property type="match status" value="1"/>
</dbReference>
<dbReference type="AlphaFoldDB" id="A0A6A5ZKK6"/>
<keyword evidence="4" id="KW-1185">Reference proteome</keyword>
<proteinExistence type="predicted"/>
<dbReference type="Gene3D" id="2.130.10.10">
    <property type="entry name" value="YVTN repeat-like/Quinoprotein amine dehydrogenase"/>
    <property type="match status" value="1"/>
</dbReference>
<dbReference type="SUPFAM" id="SSF50978">
    <property type="entry name" value="WD40 repeat-like"/>
    <property type="match status" value="1"/>
</dbReference>
<dbReference type="Proteomes" id="UP000799770">
    <property type="component" value="Unassembled WGS sequence"/>
</dbReference>
<feature type="domain" description="F-box" evidence="2">
    <location>
        <begin position="23"/>
        <end position="69"/>
    </location>
</feature>
<feature type="region of interest" description="Disordered" evidence="1">
    <location>
        <begin position="358"/>
        <end position="392"/>
    </location>
</feature>
<evidence type="ECO:0000313" key="4">
    <source>
        <dbReference type="Proteomes" id="UP000799770"/>
    </source>
</evidence>
<reference evidence="3" key="1">
    <citation type="journal article" date="2020" name="Stud. Mycol.">
        <title>101 Dothideomycetes genomes: a test case for predicting lifestyles and emergence of pathogens.</title>
        <authorList>
            <person name="Haridas S."/>
            <person name="Albert R."/>
            <person name="Binder M."/>
            <person name="Bloem J."/>
            <person name="Labutti K."/>
            <person name="Salamov A."/>
            <person name="Andreopoulos B."/>
            <person name="Baker S."/>
            <person name="Barry K."/>
            <person name="Bills G."/>
            <person name="Bluhm B."/>
            <person name="Cannon C."/>
            <person name="Castanera R."/>
            <person name="Culley D."/>
            <person name="Daum C."/>
            <person name="Ezra D."/>
            <person name="Gonzalez J."/>
            <person name="Henrissat B."/>
            <person name="Kuo A."/>
            <person name="Liang C."/>
            <person name="Lipzen A."/>
            <person name="Lutzoni F."/>
            <person name="Magnuson J."/>
            <person name="Mondo S."/>
            <person name="Nolan M."/>
            <person name="Ohm R."/>
            <person name="Pangilinan J."/>
            <person name="Park H.-J."/>
            <person name="Ramirez L."/>
            <person name="Alfaro M."/>
            <person name="Sun H."/>
            <person name="Tritt A."/>
            <person name="Yoshinaga Y."/>
            <person name="Zwiers L.-H."/>
            <person name="Turgeon B."/>
            <person name="Goodwin S."/>
            <person name="Spatafora J."/>
            <person name="Crous P."/>
            <person name="Grigoriev I."/>
        </authorList>
    </citation>
    <scope>NUCLEOTIDE SEQUENCE</scope>
    <source>
        <strain evidence="3">CBS 627.86</strain>
    </source>
</reference>
<dbReference type="InterPro" id="IPR036047">
    <property type="entry name" value="F-box-like_dom_sf"/>
</dbReference>
<organism evidence="3 4">
    <name type="scientific">Lophiotrema nucula</name>
    <dbReference type="NCBI Taxonomy" id="690887"/>
    <lineage>
        <taxon>Eukaryota</taxon>
        <taxon>Fungi</taxon>
        <taxon>Dikarya</taxon>
        <taxon>Ascomycota</taxon>
        <taxon>Pezizomycotina</taxon>
        <taxon>Dothideomycetes</taxon>
        <taxon>Pleosporomycetidae</taxon>
        <taxon>Pleosporales</taxon>
        <taxon>Lophiotremataceae</taxon>
        <taxon>Lophiotrema</taxon>
    </lineage>
</organism>
<feature type="compositionally biased region" description="Low complexity" evidence="1">
    <location>
        <begin position="360"/>
        <end position="369"/>
    </location>
</feature>
<dbReference type="EMBL" id="ML977316">
    <property type="protein sequence ID" value="KAF2118978.1"/>
    <property type="molecule type" value="Genomic_DNA"/>
</dbReference>